<keyword evidence="12" id="KW-0449">Lipoprotein</keyword>
<feature type="transmembrane region" description="Helical" evidence="15">
    <location>
        <begin position="271"/>
        <end position="295"/>
    </location>
</feature>
<dbReference type="InterPro" id="IPR017452">
    <property type="entry name" value="GPCR_Rhodpsn_7TM"/>
</dbReference>
<dbReference type="Pfam" id="PF00001">
    <property type="entry name" value="7tm_1"/>
    <property type="match status" value="2"/>
</dbReference>
<keyword evidence="9 13" id="KW-0675">Receptor</keyword>
<dbReference type="InterPro" id="IPR000723">
    <property type="entry name" value="GPR_3/6/12_orphan"/>
</dbReference>
<gene>
    <name evidence="17" type="ORF">D4764_03G0005450</name>
</gene>
<sequence>MEGGTNDPHPWLAAAAALPGGGGLNSSYPLDPLDPSRSWSLDEDPSNSSSEPATRSLLPEAPRRRARRRRPQALSPWDVALCVTGTLVSCENALVIAVLFYTPTLRAPMFVLIGSLALADLLAGLGLILNFVLVYLVDPSAQLLSLLSAGLLIAAFSASVLNVLAITVDRYLSLYNALTYHTERTVTCTYLMNNAVALAVAFLLVFALMMQLYLQICKIAFRHAQQIAVQHQFLATSTTKGVSTLSAILCAFGACWLPFAMYSIVADSSYPIIYTYATVLPATCCSVINPIIYAFRNPDIQKSLWMACCGCVPPNLSLRPRASSDV</sequence>
<evidence type="ECO:0000256" key="10">
    <source>
        <dbReference type="ARBA" id="ARBA00023180"/>
    </source>
</evidence>
<evidence type="ECO:0000256" key="4">
    <source>
        <dbReference type="ARBA" id="ARBA00022692"/>
    </source>
</evidence>
<evidence type="ECO:0000313" key="17">
    <source>
        <dbReference type="EMBL" id="TWW63537.1"/>
    </source>
</evidence>
<evidence type="ECO:0000256" key="8">
    <source>
        <dbReference type="ARBA" id="ARBA00023139"/>
    </source>
</evidence>
<evidence type="ECO:0000256" key="2">
    <source>
        <dbReference type="ARBA" id="ARBA00022475"/>
    </source>
</evidence>
<protein>
    <submittedName>
        <fullName evidence="17">G-protein coupled receptor 12</fullName>
    </submittedName>
</protein>
<dbReference type="InterPro" id="IPR000276">
    <property type="entry name" value="GPCR_Rhodpsn"/>
</dbReference>
<feature type="domain" description="G-protein coupled receptors family 1 profile" evidence="16">
    <location>
        <begin position="91"/>
        <end position="293"/>
    </location>
</feature>
<evidence type="ECO:0000313" key="18">
    <source>
        <dbReference type="Proteomes" id="UP000324091"/>
    </source>
</evidence>
<dbReference type="GO" id="GO:0005886">
    <property type="term" value="C:plasma membrane"/>
    <property type="evidence" value="ECO:0007669"/>
    <property type="project" value="UniProtKB-SubCell"/>
</dbReference>
<organism evidence="17 18">
    <name type="scientific">Takifugu flavidus</name>
    <name type="common">sansaifugu</name>
    <dbReference type="NCBI Taxonomy" id="433684"/>
    <lineage>
        <taxon>Eukaryota</taxon>
        <taxon>Metazoa</taxon>
        <taxon>Chordata</taxon>
        <taxon>Craniata</taxon>
        <taxon>Vertebrata</taxon>
        <taxon>Euteleostomi</taxon>
        <taxon>Actinopterygii</taxon>
        <taxon>Neopterygii</taxon>
        <taxon>Teleostei</taxon>
        <taxon>Neoteleostei</taxon>
        <taxon>Acanthomorphata</taxon>
        <taxon>Eupercaria</taxon>
        <taxon>Tetraodontiformes</taxon>
        <taxon>Tetradontoidea</taxon>
        <taxon>Tetraodontidae</taxon>
        <taxon>Takifugu</taxon>
    </lineage>
</organism>
<dbReference type="SUPFAM" id="SSF81321">
    <property type="entry name" value="Family A G protein-coupled receptor-like"/>
    <property type="match status" value="1"/>
</dbReference>
<proteinExistence type="inferred from homology"/>
<evidence type="ECO:0000259" key="16">
    <source>
        <dbReference type="PROSITE" id="PS50262"/>
    </source>
</evidence>
<keyword evidence="5 15" id="KW-1133">Transmembrane helix</keyword>
<dbReference type="Gene3D" id="1.20.1070.10">
    <property type="entry name" value="Rhodopsin 7-helix transmembrane proteins"/>
    <property type="match status" value="2"/>
</dbReference>
<dbReference type="PRINTS" id="PR00644">
    <property type="entry name" value="GPRORPHANR"/>
</dbReference>
<dbReference type="Proteomes" id="UP000324091">
    <property type="component" value="Chromosome 3"/>
</dbReference>
<evidence type="ECO:0000256" key="6">
    <source>
        <dbReference type="ARBA" id="ARBA00023040"/>
    </source>
</evidence>
<comment type="similarity">
    <text evidence="13">Belongs to the G-protein coupled receptor 1 family.</text>
</comment>
<evidence type="ECO:0000256" key="15">
    <source>
        <dbReference type="SAM" id="Phobius"/>
    </source>
</evidence>
<keyword evidence="6 13" id="KW-0297">G-protein coupled receptor</keyword>
<dbReference type="PROSITE" id="PS50262">
    <property type="entry name" value="G_PROTEIN_RECEP_F1_2"/>
    <property type="match status" value="1"/>
</dbReference>
<dbReference type="EMBL" id="RHFK02000016">
    <property type="protein sequence ID" value="TWW63537.1"/>
    <property type="molecule type" value="Genomic_DNA"/>
</dbReference>
<dbReference type="SMART" id="SM01381">
    <property type="entry name" value="7TM_GPCR_Srsx"/>
    <property type="match status" value="1"/>
</dbReference>
<dbReference type="PANTHER" id="PTHR22750">
    <property type="entry name" value="G-PROTEIN COUPLED RECEPTOR"/>
    <property type="match status" value="1"/>
</dbReference>
<keyword evidence="4 13" id="KW-0812">Transmembrane</keyword>
<evidence type="ECO:0000256" key="5">
    <source>
        <dbReference type="ARBA" id="ARBA00022989"/>
    </source>
</evidence>
<evidence type="ECO:0000256" key="14">
    <source>
        <dbReference type="SAM" id="MobiDB-lite"/>
    </source>
</evidence>
<feature type="transmembrane region" description="Helical" evidence="15">
    <location>
        <begin position="195"/>
        <end position="221"/>
    </location>
</feature>
<name>A0A5C6NDF2_9TELE</name>
<evidence type="ECO:0000256" key="7">
    <source>
        <dbReference type="ARBA" id="ARBA00023136"/>
    </source>
</evidence>
<reference evidence="17 18" key="1">
    <citation type="submission" date="2019-04" db="EMBL/GenBank/DDBJ databases">
        <title>Chromosome genome assembly for Takifugu flavidus.</title>
        <authorList>
            <person name="Xiao S."/>
        </authorList>
    </citation>
    <scope>NUCLEOTIDE SEQUENCE [LARGE SCALE GENOMIC DNA]</scope>
    <source>
        <strain evidence="17">HTHZ2018</strain>
        <tissue evidence="17">Muscle</tissue>
    </source>
</reference>
<keyword evidence="2" id="KW-1003">Cell membrane</keyword>
<dbReference type="AlphaFoldDB" id="A0A5C6NDF2"/>
<evidence type="ECO:0000256" key="11">
    <source>
        <dbReference type="ARBA" id="ARBA00023224"/>
    </source>
</evidence>
<dbReference type="PROSITE" id="PS00237">
    <property type="entry name" value="G_PROTEIN_RECEP_F1_1"/>
    <property type="match status" value="1"/>
</dbReference>
<keyword evidence="10" id="KW-0325">Glycoprotein</keyword>
<evidence type="ECO:0000256" key="12">
    <source>
        <dbReference type="ARBA" id="ARBA00023288"/>
    </source>
</evidence>
<dbReference type="GO" id="GO:0004930">
    <property type="term" value="F:G protein-coupled receptor activity"/>
    <property type="evidence" value="ECO:0007669"/>
    <property type="project" value="UniProtKB-KW"/>
</dbReference>
<feature type="transmembrane region" description="Helical" evidence="15">
    <location>
        <begin position="143"/>
        <end position="166"/>
    </location>
</feature>
<evidence type="ECO:0000256" key="3">
    <source>
        <dbReference type="ARBA" id="ARBA00022553"/>
    </source>
</evidence>
<accession>A0A5C6NDF2</accession>
<feature type="region of interest" description="Disordered" evidence="14">
    <location>
        <begin position="23"/>
        <end position="69"/>
    </location>
</feature>
<keyword evidence="18" id="KW-1185">Reference proteome</keyword>
<evidence type="ECO:0000256" key="1">
    <source>
        <dbReference type="ARBA" id="ARBA00004651"/>
    </source>
</evidence>
<evidence type="ECO:0000256" key="13">
    <source>
        <dbReference type="RuleBase" id="RU000688"/>
    </source>
</evidence>
<feature type="transmembrane region" description="Helical" evidence="15">
    <location>
        <begin position="107"/>
        <end position="136"/>
    </location>
</feature>
<keyword evidence="3" id="KW-0597">Phosphoprotein</keyword>
<feature type="transmembrane region" description="Helical" evidence="15">
    <location>
        <begin position="242"/>
        <end position="265"/>
    </location>
</feature>
<dbReference type="PRINTS" id="PR00237">
    <property type="entry name" value="GPCRRHODOPSN"/>
</dbReference>
<feature type="transmembrane region" description="Helical" evidence="15">
    <location>
        <begin position="77"/>
        <end position="101"/>
    </location>
</feature>
<keyword evidence="11 13" id="KW-0807">Transducer</keyword>
<evidence type="ECO:0000256" key="9">
    <source>
        <dbReference type="ARBA" id="ARBA00023170"/>
    </source>
</evidence>
<keyword evidence="7 15" id="KW-0472">Membrane</keyword>
<keyword evidence="8" id="KW-0564">Palmitate</keyword>
<comment type="subcellular location">
    <subcellularLocation>
        <location evidence="1">Cell membrane</location>
        <topology evidence="1">Multi-pass membrane protein</topology>
    </subcellularLocation>
</comment>
<comment type="caution">
    <text evidence="17">The sequence shown here is derived from an EMBL/GenBank/DDBJ whole genome shotgun (WGS) entry which is preliminary data.</text>
</comment>